<organism evidence="1 2">
    <name type="scientific">Faecalibacterium duncaniae (strain DSM 17677 / JCM 31915 / A2-165)</name>
    <name type="common">Faecalibacterium prausnitzii</name>
    <dbReference type="NCBI Taxonomy" id="411483"/>
    <lineage>
        <taxon>Bacteria</taxon>
        <taxon>Bacillati</taxon>
        <taxon>Bacillota</taxon>
        <taxon>Clostridia</taxon>
        <taxon>Eubacteriales</taxon>
        <taxon>Oscillospiraceae</taxon>
        <taxon>Faecalibacterium</taxon>
    </lineage>
</organism>
<dbReference type="EMBL" id="ACOP02000068">
    <property type="protein sequence ID" value="EEU95941.1"/>
    <property type="molecule type" value="Genomic_DNA"/>
</dbReference>
<accession>C7H815</accession>
<dbReference type="AlphaFoldDB" id="C7H815"/>
<proteinExistence type="predicted"/>
<evidence type="ECO:0000313" key="2">
    <source>
        <dbReference type="Proteomes" id="UP000004619"/>
    </source>
</evidence>
<dbReference type="HOGENOM" id="CLU_3007591_0_0_9"/>
<sequence length="56" mass="6397">MIRQKSFRNKRENRINNATKQAFCGLRNSQYFCCTCLSPSGVKLHGMDCKLSKGLL</sequence>
<evidence type="ECO:0000313" key="1">
    <source>
        <dbReference type="EMBL" id="EEU95941.1"/>
    </source>
</evidence>
<reference evidence="1" key="1">
    <citation type="submission" date="2009-08" db="EMBL/GenBank/DDBJ databases">
        <authorList>
            <person name="Weinstock G."/>
            <person name="Sodergren E."/>
            <person name="Clifton S."/>
            <person name="Fulton L."/>
            <person name="Fulton B."/>
            <person name="Courtney L."/>
            <person name="Fronick C."/>
            <person name="Harrison M."/>
            <person name="Strong C."/>
            <person name="Farmer C."/>
            <person name="Delahaunty K."/>
            <person name="Markovic C."/>
            <person name="Hall O."/>
            <person name="Minx P."/>
            <person name="Tomlinson C."/>
            <person name="Mitreva M."/>
            <person name="Nelson J."/>
            <person name="Hou S."/>
            <person name="Wollam A."/>
            <person name="Pepin K.H."/>
            <person name="Johnson M."/>
            <person name="Bhonagiri V."/>
            <person name="Nash W.E."/>
            <person name="Warren W."/>
            <person name="Chinwalla A."/>
            <person name="Mardis E.R."/>
            <person name="Wilson R.K."/>
        </authorList>
    </citation>
    <scope>NUCLEOTIDE SEQUENCE [LARGE SCALE GENOMIC DNA]</scope>
    <source>
        <strain evidence="1">A2-165</strain>
    </source>
</reference>
<comment type="caution">
    <text evidence="1">The sequence shown here is derived from an EMBL/GenBank/DDBJ whole genome shotgun (WGS) entry which is preliminary data.</text>
</comment>
<protein>
    <submittedName>
        <fullName evidence="1">Uncharacterized protein</fullName>
    </submittedName>
</protein>
<name>C7H815_FAED2</name>
<keyword evidence="2" id="KW-1185">Reference proteome</keyword>
<dbReference type="STRING" id="411483.FAEPRAA2165_02450"/>
<dbReference type="Proteomes" id="UP000004619">
    <property type="component" value="Unassembled WGS sequence"/>
</dbReference>
<gene>
    <name evidence="1" type="ORF">FAEPRAA2165_02450</name>
</gene>